<name>A0A1H8W1Z4_9BACL</name>
<organism evidence="1 2">
    <name type="scientific">Paenibacillus sophorae</name>
    <dbReference type="NCBI Taxonomy" id="1333845"/>
    <lineage>
        <taxon>Bacteria</taxon>
        <taxon>Bacillati</taxon>
        <taxon>Bacillota</taxon>
        <taxon>Bacilli</taxon>
        <taxon>Bacillales</taxon>
        <taxon>Paenibacillaceae</taxon>
        <taxon>Paenibacillus</taxon>
    </lineage>
</organism>
<dbReference type="EMBL" id="FODH01000031">
    <property type="protein sequence ID" value="SEP21662.1"/>
    <property type="molecule type" value="Genomic_DNA"/>
</dbReference>
<dbReference type="Proteomes" id="UP000198809">
    <property type="component" value="Unassembled WGS sequence"/>
</dbReference>
<evidence type="ECO:0000313" key="2">
    <source>
        <dbReference type="Proteomes" id="UP000198809"/>
    </source>
</evidence>
<accession>A0A1H8W1Z4</accession>
<gene>
    <name evidence="1" type="ORF">SAMN04487895_1317</name>
</gene>
<dbReference type="AlphaFoldDB" id="A0A1H8W1Z4"/>
<protein>
    <submittedName>
        <fullName evidence="1">Uncharacterized protein</fullName>
    </submittedName>
</protein>
<evidence type="ECO:0000313" key="1">
    <source>
        <dbReference type="EMBL" id="SEP21662.1"/>
    </source>
</evidence>
<proteinExistence type="predicted"/>
<reference evidence="1 2" key="1">
    <citation type="submission" date="2016-10" db="EMBL/GenBank/DDBJ databases">
        <authorList>
            <person name="de Groot N.N."/>
        </authorList>
    </citation>
    <scope>NUCLEOTIDE SEQUENCE [LARGE SCALE GENOMIC DNA]</scope>
    <source>
        <strain evidence="1 2">CGMCC 1.10238</strain>
    </source>
</reference>
<sequence>MDNKPDRDIERVRQGYMQVTKPDLVELIIRMEQYISHLNQIWLKNEFKKLQ</sequence>